<dbReference type="InterPro" id="IPR016032">
    <property type="entry name" value="Sig_transdc_resp-reg_C-effctor"/>
</dbReference>
<dbReference type="CDD" id="cd00383">
    <property type="entry name" value="trans_reg_C"/>
    <property type="match status" value="1"/>
</dbReference>
<proteinExistence type="predicted"/>
<dbReference type="EMBL" id="LOEE01000035">
    <property type="protein sequence ID" value="KXG75378.1"/>
    <property type="molecule type" value="Genomic_DNA"/>
</dbReference>
<dbReference type="PROSITE" id="PS50110">
    <property type="entry name" value="RESPONSE_REGULATORY"/>
    <property type="match status" value="1"/>
</dbReference>
<keyword evidence="5 9" id="KW-0238">DNA-binding</keyword>
<dbReference type="InterPro" id="IPR039420">
    <property type="entry name" value="WalR-like"/>
</dbReference>
<comment type="function">
    <text evidence="7">May play the central regulatory role in sporulation. It may be an element of the effector pathway responsible for the activation of sporulation genes in response to nutritional stress. Spo0A may act in concert with spo0H (a sigma factor) to control the expression of some genes that are critical to the sporulation process.</text>
</comment>
<dbReference type="SMART" id="SM00448">
    <property type="entry name" value="REC"/>
    <property type="match status" value="1"/>
</dbReference>
<evidence type="ECO:0000256" key="4">
    <source>
        <dbReference type="ARBA" id="ARBA00023015"/>
    </source>
</evidence>
<sequence length="246" mass="28323">MININSLNLNKKILLIDDEKDILNLLETVLIKEGFKEIYKAENGNKGIKLCEEIKPDIIVLDIMLPDIDGYEVCKRIREFSMCPIIFLSAKSDDVDKLLGLGIGGDDYVTKPFSPKEIAFRIKAHFRRLEHMQSKVNESLNDDKKEVIKFKDIEVDEKKAEVKKSGAVLNLTAKEYQLLLYLVKNPNIILSKNSLIENIWGSDYEGYDNTLMVHIRHLREKIEDDPSRPKYITTFKGLGYKFIKGD</sequence>
<evidence type="ECO:0000256" key="3">
    <source>
        <dbReference type="ARBA" id="ARBA00023012"/>
    </source>
</evidence>
<dbReference type="FunFam" id="1.10.10.10:FF:000018">
    <property type="entry name" value="DNA-binding response regulator ResD"/>
    <property type="match status" value="1"/>
</dbReference>
<dbReference type="PROSITE" id="PS51755">
    <property type="entry name" value="OMPR_PHOB"/>
    <property type="match status" value="1"/>
</dbReference>
<keyword evidence="3" id="KW-0902">Two-component regulatory system</keyword>
<accession>A0A140L4A3</accession>
<keyword evidence="2 8" id="KW-0597">Phosphoprotein</keyword>
<dbReference type="PANTHER" id="PTHR48111">
    <property type="entry name" value="REGULATOR OF RPOS"/>
    <property type="match status" value="1"/>
</dbReference>
<keyword evidence="13" id="KW-1185">Reference proteome</keyword>
<dbReference type="GO" id="GO:0000976">
    <property type="term" value="F:transcription cis-regulatory region binding"/>
    <property type="evidence" value="ECO:0007669"/>
    <property type="project" value="TreeGrafter"/>
</dbReference>
<dbReference type="GO" id="GO:0006355">
    <property type="term" value="P:regulation of DNA-templated transcription"/>
    <property type="evidence" value="ECO:0007669"/>
    <property type="project" value="InterPro"/>
</dbReference>
<dbReference type="FunFam" id="3.40.50.2300:FF:000001">
    <property type="entry name" value="DNA-binding response regulator PhoB"/>
    <property type="match status" value="1"/>
</dbReference>
<evidence type="ECO:0000259" key="10">
    <source>
        <dbReference type="PROSITE" id="PS50110"/>
    </source>
</evidence>
<feature type="DNA-binding region" description="OmpR/PhoB-type" evidence="9">
    <location>
        <begin position="145"/>
        <end position="244"/>
    </location>
</feature>
<keyword evidence="4" id="KW-0805">Transcription regulation</keyword>
<evidence type="ECO:0000313" key="13">
    <source>
        <dbReference type="Proteomes" id="UP000070456"/>
    </source>
</evidence>
<dbReference type="GO" id="GO:0032993">
    <property type="term" value="C:protein-DNA complex"/>
    <property type="evidence" value="ECO:0007669"/>
    <property type="project" value="TreeGrafter"/>
</dbReference>
<feature type="modified residue" description="4-aspartylphosphate" evidence="8">
    <location>
        <position position="62"/>
    </location>
</feature>
<dbReference type="SMART" id="SM00862">
    <property type="entry name" value="Trans_reg_C"/>
    <property type="match status" value="1"/>
</dbReference>
<dbReference type="OrthoDB" id="9790442at2"/>
<dbReference type="GO" id="GO:0000156">
    <property type="term" value="F:phosphorelay response regulator activity"/>
    <property type="evidence" value="ECO:0007669"/>
    <property type="project" value="TreeGrafter"/>
</dbReference>
<evidence type="ECO:0000256" key="8">
    <source>
        <dbReference type="PROSITE-ProRule" id="PRU00169"/>
    </source>
</evidence>
<comment type="caution">
    <text evidence="12">The sequence shown here is derived from an EMBL/GenBank/DDBJ whole genome shotgun (WGS) entry which is preliminary data.</text>
</comment>
<dbReference type="AlphaFoldDB" id="A0A140L4A3"/>
<feature type="domain" description="OmpR/PhoB-type" evidence="11">
    <location>
        <begin position="145"/>
        <end position="244"/>
    </location>
</feature>
<gene>
    <name evidence="12" type="primary">walR_3</name>
    <name evidence="12" type="ORF">AN619_18110</name>
</gene>
<protein>
    <recommendedName>
        <fullName evidence="1">Stage 0 sporulation protein A homolog</fullName>
    </recommendedName>
</protein>
<dbReference type="InterPro" id="IPR001789">
    <property type="entry name" value="Sig_transdc_resp-reg_receiver"/>
</dbReference>
<dbReference type="Gene3D" id="3.40.50.2300">
    <property type="match status" value="1"/>
</dbReference>
<dbReference type="PANTHER" id="PTHR48111:SF52">
    <property type="entry name" value="TRANSCRIPTIONAL REGULATORY PROTEIN YVRH"/>
    <property type="match status" value="1"/>
</dbReference>
<dbReference type="CDD" id="cd17574">
    <property type="entry name" value="REC_OmpR"/>
    <property type="match status" value="1"/>
</dbReference>
<evidence type="ECO:0000256" key="5">
    <source>
        <dbReference type="ARBA" id="ARBA00023125"/>
    </source>
</evidence>
<evidence type="ECO:0000256" key="9">
    <source>
        <dbReference type="PROSITE-ProRule" id="PRU01091"/>
    </source>
</evidence>
<dbReference type="Gene3D" id="6.10.250.690">
    <property type="match status" value="1"/>
</dbReference>
<dbReference type="Pfam" id="PF00072">
    <property type="entry name" value="Response_reg"/>
    <property type="match status" value="1"/>
</dbReference>
<reference evidence="12 13" key="1">
    <citation type="submission" date="2015-12" db="EMBL/GenBank/DDBJ databases">
        <title>Draft genome sequence of the thermoanaerobe Thermotalea metallivorans, an isolate from the runoff channel of the Great Artesian Basin, Australia.</title>
        <authorList>
            <person name="Patel B.K."/>
        </authorList>
    </citation>
    <scope>NUCLEOTIDE SEQUENCE [LARGE SCALE GENOMIC DNA]</scope>
    <source>
        <strain evidence="12 13">B2-1</strain>
    </source>
</reference>
<dbReference type="Pfam" id="PF00486">
    <property type="entry name" value="Trans_reg_C"/>
    <property type="match status" value="1"/>
</dbReference>
<dbReference type="PATRIC" id="fig|520762.4.peg.2007"/>
<evidence type="ECO:0000256" key="7">
    <source>
        <dbReference type="ARBA" id="ARBA00024867"/>
    </source>
</evidence>
<evidence type="ECO:0000313" key="12">
    <source>
        <dbReference type="EMBL" id="KXG75378.1"/>
    </source>
</evidence>
<dbReference type="RefSeq" id="WP_066067927.1">
    <property type="nucleotide sequence ID" value="NZ_LOEE01000035.1"/>
</dbReference>
<dbReference type="SUPFAM" id="SSF52172">
    <property type="entry name" value="CheY-like"/>
    <property type="match status" value="1"/>
</dbReference>
<evidence type="ECO:0000259" key="11">
    <source>
        <dbReference type="PROSITE" id="PS51755"/>
    </source>
</evidence>
<dbReference type="SUPFAM" id="SSF46894">
    <property type="entry name" value="C-terminal effector domain of the bipartite response regulators"/>
    <property type="match status" value="1"/>
</dbReference>
<dbReference type="Gene3D" id="1.10.10.10">
    <property type="entry name" value="Winged helix-like DNA-binding domain superfamily/Winged helix DNA-binding domain"/>
    <property type="match status" value="1"/>
</dbReference>
<evidence type="ECO:0000256" key="6">
    <source>
        <dbReference type="ARBA" id="ARBA00023163"/>
    </source>
</evidence>
<dbReference type="InterPro" id="IPR036388">
    <property type="entry name" value="WH-like_DNA-bd_sf"/>
</dbReference>
<evidence type="ECO:0000256" key="2">
    <source>
        <dbReference type="ARBA" id="ARBA00022553"/>
    </source>
</evidence>
<dbReference type="InterPro" id="IPR001867">
    <property type="entry name" value="OmpR/PhoB-type_DNA-bd"/>
</dbReference>
<organism evidence="12 13">
    <name type="scientific">Thermotalea metallivorans</name>
    <dbReference type="NCBI Taxonomy" id="520762"/>
    <lineage>
        <taxon>Bacteria</taxon>
        <taxon>Bacillati</taxon>
        <taxon>Bacillota</taxon>
        <taxon>Clostridia</taxon>
        <taxon>Peptostreptococcales</taxon>
        <taxon>Thermotaleaceae</taxon>
        <taxon>Thermotalea</taxon>
    </lineage>
</organism>
<dbReference type="Proteomes" id="UP000070456">
    <property type="component" value="Unassembled WGS sequence"/>
</dbReference>
<keyword evidence="6" id="KW-0804">Transcription</keyword>
<dbReference type="InterPro" id="IPR011006">
    <property type="entry name" value="CheY-like_superfamily"/>
</dbReference>
<dbReference type="STRING" id="520762.AN619_18110"/>
<evidence type="ECO:0000256" key="1">
    <source>
        <dbReference type="ARBA" id="ARBA00018672"/>
    </source>
</evidence>
<name>A0A140L4A3_9FIRM</name>
<feature type="domain" description="Response regulatory" evidence="10">
    <location>
        <begin position="12"/>
        <end position="126"/>
    </location>
</feature>
<dbReference type="GO" id="GO:0005829">
    <property type="term" value="C:cytosol"/>
    <property type="evidence" value="ECO:0007669"/>
    <property type="project" value="TreeGrafter"/>
</dbReference>